<keyword evidence="1" id="KW-0812">Transmembrane</keyword>
<feature type="transmembrane region" description="Helical" evidence="1">
    <location>
        <begin position="107"/>
        <end position="127"/>
    </location>
</feature>
<dbReference type="EMBL" id="CADCTZ010000809">
    <property type="protein sequence ID" value="CAA9367221.1"/>
    <property type="molecule type" value="Genomic_DNA"/>
</dbReference>
<dbReference type="InterPro" id="IPR018723">
    <property type="entry name" value="DUF2254_membrane"/>
</dbReference>
<feature type="transmembrane region" description="Helical" evidence="1">
    <location>
        <begin position="16"/>
        <end position="36"/>
    </location>
</feature>
<dbReference type="AlphaFoldDB" id="A0A6J4MUN6"/>
<protein>
    <recommendedName>
        <fullName evidence="3">DUF2254 domain-containing protein</fullName>
    </recommendedName>
</protein>
<evidence type="ECO:0000313" key="2">
    <source>
        <dbReference type="EMBL" id="CAA9367221.1"/>
    </source>
</evidence>
<sequence>MKNIKLRKLWDSLHSSYWFIPTLMAAISIILVWVMLTVDRTGGTPNWWWIYTGGTDGARSLLSSVAGSMVSVVATAFSITIVALQLASSNFGPRLLRNFMQDTGNQIVLGTFIATFIYCLLVLRTIHGEGEGYSFFVPHLSVTVGTVLAIASMGVLIYFIHHASTIIQASHVITQVSDDLAKTIDRLFPENIGQSAEKEPWQVEEMPANFEEEASPVKATTDGYVQAIDDDELMKITQKYNIVVLLKTRPGKFIIKGSDLALVLPGEGVDRELTQLINDAFIVGHERTEYQDAEFPINQLVEIALRALSPGINDPFTAIGCIDRLSAGLSRIAQRDFPSSYRYDGEHNLRVIVEVANFEGLVNSAFNQIRQYGYTDVAVTIRLLEAIAKIAPYTRYNKDRAVLLHHAAMIERGSLEKITEECDRASIIERYAAAAQVLKPE</sequence>
<keyword evidence="1" id="KW-0472">Membrane</keyword>
<evidence type="ECO:0008006" key="3">
    <source>
        <dbReference type="Google" id="ProtNLM"/>
    </source>
</evidence>
<reference evidence="2" key="1">
    <citation type="submission" date="2020-02" db="EMBL/GenBank/DDBJ databases">
        <authorList>
            <person name="Meier V. D."/>
        </authorList>
    </citation>
    <scope>NUCLEOTIDE SEQUENCE</scope>
    <source>
        <strain evidence="2">AVDCRST_MAG84</strain>
    </source>
</reference>
<organism evidence="2">
    <name type="scientific">uncultured Microcoleus sp</name>
    <dbReference type="NCBI Taxonomy" id="259945"/>
    <lineage>
        <taxon>Bacteria</taxon>
        <taxon>Bacillati</taxon>
        <taxon>Cyanobacteriota</taxon>
        <taxon>Cyanophyceae</taxon>
        <taxon>Oscillatoriophycideae</taxon>
        <taxon>Oscillatoriales</taxon>
        <taxon>Microcoleaceae</taxon>
        <taxon>Microcoleus</taxon>
        <taxon>environmental samples</taxon>
    </lineage>
</organism>
<gene>
    <name evidence="2" type="ORF">AVDCRST_MAG84-3946</name>
</gene>
<keyword evidence="1" id="KW-1133">Transmembrane helix</keyword>
<proteinExistence type="predicted"/>
<feature type="transmembrane region" description="Helical" evidence="1">
    <location>
        <begin position="65"/>
        <end position="86"/>
    </location>
</feature>
<evidence type="ECO:0000256" key="1">
    <source>
        <dbReference type="SAM" id="Phobius"/>
    </source>
</evidence>
<dbReference type="Pfam" id="PF10011">
    <property type="entry name" value="DUF2254"/>
    <property type="match status" value="1"/>
</dbReference>
<feature type="transmembrane region" description="Helical" evidence="1">
    <location>
        <begin position="139"/>
        <end position="160"/>
    </location>
</feature>
<accession>A0A6J4MUN6</accession>
<name>A0A6J4MUN6_9CYAN</name>